<dbReference type="Proteomes" id="UP000887577">
    <property type="component" value="Unplaced"/>
</dbReference>
<protein>
    <submittedName>
        <fullName evidence="3">Uncharacterized protein</fullName>
    </submittedName>
</protein>
<evidence type="ECO:0000313" key="3">
    <source>
        <dbReference type="WBParaSite" id="PSU_v2.g2454.t1"/>
    </source>
</evidence>
<reference evidence="3" key="1">
    <citation type="submission" date="2022-11" db="UniProtKB">
        <authorList>
            <consortium name="WormBaseParasite"/>
        </authorList>
    </citation>
    <scope>IDENTIFICATION</scope>
</reference>
<sequence>MRLFVFIIVVAFGISSVLSDECVCRKCQETFAKKMQQINGDFLTTDQLVTVQDDAAGMYYNGQSLPEIAKFLKKEQNKYMDSSQINKIADITNRISKILGNTENTAKLIELAMNITLNFIVGDKAQVDQKVAEVKATSNDIGIAKQEMCRLIFTLYTPEKRQQLAKQVLEHISQDKRAQIRDILGEIFRVDDIDINNISTASSNVF</sequence>
<dbReference type="WBParaSite" id="PSU_v2.g2454.t1">
    <property type="protein sequence ID" value="PSU_v2.g2454.t1"/>
    <property type="gene ID" value="PSU_v2.g2454"/>
</dbReference>
<evidence type="ECO:0000256" key="1">
    <source>
        <dbReference type="SAM" id="SignalP"/>
    </source>
</evidence>
<name>A0A914YWJ6_9BILA</name>
<dbReference type="AlphaFoldDB" id="A0A914YWJ6"/>
<evidence type="ECO:0000313" key="2">
    <source>
        <dbReference type="Proteomes" id="UP000887577"/>
    </source>
</evidence>
<proteinExistence type="predicted"/>
<accession>A0A914YWJ6</accession>
<feature type="chain" id="PRO_5037046940" evidence="1">
    <location>
        <begin position="20"/>
        <end position="206"/>
    </location>
</feature>
<feature type="signal peptide" evidence="1">
    <location>
        <begin position="1"/>
        <end position="19"/>
    </location>
</feature>
<keyword evidence="1" id="KW-0732">Signal</keyword>
<organism evidence="2 3">
    <name type="scientific">Panagrolaimus superbus</name>
    <dbReference type="NCBI Taxonomy" id="310955"/>
    <lineage>
        <taxon>Eukaryota</taxon>
        <taxon>Metazoa</taxon>
        <taxon>Ecdysozoa</taxon>
        <taxon>Nematoda</taxon>
        <taxon>Chromadorea</taxon>
        <taxon>Rhabditida</taxon>
        <taxon>Tylenchina</taxon>
        <taxon>Panagrolaimomorpha</taxon>
        <taxon>Panagrolaimoidea</taxon>
        <taxon>Panagrolaimidae</taxon>
        <taxon>Panagrolaimus</taxon>
    </lineage>
</organism>
<keyword evidence="2" id="KW-1185">Reference proteome</keyword>